<dbReference type="Proteomes" id="UP000256661">
    <property type="component" value="Unassembled WGS sequence"/>
</dbReference>
<protein>
    <recommendedName>
        <fullName evidence="3">Phytanoyl-CoA dioxygenase PhyH</fullName>
    </recommendedName>
</protein>
<reference evidence="1 2" key="1">
    <citation type="submission" date="2018-08" db="EMBL/GenBank/DDBJ databases">
        <title>Sequencing the genomes of 1000 actinobacteria strains.</title>
        <authorList>
            <person name="Klenk H.-P."/>
        </authorList>
    </citation>
    <scope>NUCLEOTIDE SEQUENCE [LARGE SCALE GENOMIC DNA]</scope>
    <source>
        <strain evidence="1 2">DSM 43927</strain>
    </source>
</reference>
<evidence type="ECO:0008006" key="3">
    <source>
        <dbReference type="Google" id="ProtNLM"/>
    </source>
</evidence>
<name>A0A3D9SM13_9ACTN</name>
<gene>
    <name evidence="1" type="ORF">DFJ69_2415</name>
</gene>
<dbReference type="AlphaFoldDB" id="A0A3D9SM13"/>
<dbReference type="RefSeq" id="WP_116022529.1">
    <property type="nucleotide sequence ID" value="NZ_QTTT01000001.1"/>
</dbReference>
<accession>A0A3D9SM13</accession>
<dbReference type="Gene3D" id="2.60.120.620">
    <property type="entry name" value="q2cbj1_9rhob like domain"/>
    <property type="match status" value="1"/>
</dbReference>
<evidence type="ECO:0000313" key="1">
    <source>
        <dbReference type="EMBL" id="REE96962.1"/>
    </source>
</evidence>
<sequence length="263" mass="28746">MLDDAQVRAFIEEGFVHIEGAFSAEIAAECRAIIWRDIDADPNDPRTWPRPVIGLGGHAEEPFRLAANTPPLHAAFDTLVGPGRWVPRTDLGGFVVRFPSDKAAVVDGWHIDVSFPGDDPGDGPVDYMTWRANVESKGCALRMFFLFSDVGEDDAPTRLRVGSHLDTARILEPEGEAGLDARELARRVSATGAHRPLAYATGRAGDVYLCHPFLVHAGQPHRGTLPRFLGQPKLDPARPFRLDRADGAYSPVEIAIRRGLGRS</sequence>
<evidence type="ECO:0000313" key="2">
    <source>
        <dbReference type="Proteomes" id="UP000256661"/>
    </source>
</evidence>
<dbReference type="OrthoDB" id="9798771at2"/>
<comment type="caution">
    <text evidence="1">The sequence shown here is derived from an EMBL/GenBank/DDBJ whole genome shotgun (WGS) entry which is preliminary data.</text>
</comment>
<proteinExistence type="predicted"/>
<organism evidence="1 2">
    <name type="scientific">Thermomonospora umbrina</name>
    <dbReference type="NCBI Taxonomy" id="111806"/>
    <lineage>
        <taxon>Bacteria</taxon>
        <taxon>Bacillati</taxon>
        <taxon>Actinomycetota</taxon>
        <taxon>Actinomycetes</taxon>
        <taxon>Streptosporangiales</taxon>
        <taxon>Thermomonosporaceae</taxon>
        <taxon>Thermomonospora</taxon>
    </lineage>
</organism>
<dbReference type="EMBL" id="QTTT01000001">
    <property type="protein sequence ID" value="REE96962.1"/>
    <property type="molecule type" value="Genomic_DNA"/>
</dbReference>
<dbReference type="SUPFAM" id="SSF51197">
    <property type="entry name" value="Clavaminate synthase-like"/>
    <property type="match status" value="1"/>
</dbReference>
<keyword evidence="2" id="KW-1185">Reference proteome</keyword>